<comment type="caution">
    <text evidence="1">The sequence shown here is derived from an EMBL/GenBank/DDBJ whole genome shotgun (WGS) entry which is preliminary data.</text>
</comment>
<dbReference type="RefSeq" id="XP_025337314.1">
    <property type="nucleotide sequence ID" value="XM_025482696.1"/>
</dbReference>
<dbReference type="PANTHER" id="PTHR28037:SF1">
    <property type="entry name" value="ALCOHOL O-ACETYLTRANSFERASE 1-RELATED"/>
    <property type="match status" value="1"/>
</dbReference>
<proteinExistence type="predicted"/>
<dbReference type="EMBL" id="PKFP01000004">
    <property type="protein sequence ID" value="PVH16374.1"/>
    <property type="molecule type" value="Genomic_DNA"/>
</dbReference>
<dbReference type="PANTHER" id="PTHR28037">
    <property type="entry name" value="ALCOHOL O-ACETYLTRANSFERASE 1-RELATED"/>
    <property type="match status" value="1"/>
</dbReference>
<dbReference type="InterPro" id="IPR010828">
    <property type="entry name" value="Atf2/Sli1-like"/>
</dbReference>
<organism evidence="1 2">
    <name type="scientific">Candidozyma duobushaemuli</name>
    <dbReference type="NCBI Taxonomy" id="1231522"/>
    <lineage>
        <taxon>Eukaryota</taxon>
        <taxon>Fungi</taxon>
        <taxon>Dikarya</taxon>
        <taxon>Ascomycota</taxon>
        <taxon>Saccharomycotina</taxon>
        <taxon>Pichiomycetes</taxon>
        <taxon>Metschnikowiaceae</taxon>
        <taxon>Candidozyma</taxon>
    </lineage>
</organism>
<reference evidence="1 2" key="1">
    <citation type="submission" date="2017-12" db="EMBL/GenBank/DDBJ databases">
        <title>Genome Sequence of the Amphotericin B-resistant Candida duobushaemulonii strain, B09383.</title>
        <authorList>
            <person name="Chow N.A."/>
            <person name="Gade L."/>
            <person name="Batra D."/>
            <person name="Rowe L.A."/>
            <person name="Loparev V.N."/>
            <person name="Litvintseva A.P."/>
        </authorList>
    </citation>
    <scope>NUCLEOTIDE SEQUENCE [LARGE SCALE GENOMIC DNA]</scope>
    <source>
        <strain evidence="1 2">B09383</strain>
    </source>
</reference>
<evidence type="ECO:0000313" key="1">
    <source>
        <dbReference type="EMBL" id="PVH16374.1"/>
    </source>
</evidence>
<keyword evidence="2" id="KW-1185">Reference proteome</keyword>
<sequence>MADLVIERPLGNNENFFRCRNAVGFYQNFAAIGTYSVDLSKQDKLVYAALRKSILDYHIFICNVFRDEKRQNSIFRPIKSAKFGDIYKKEDGPVGGKEWHEAFIRRLCCDKLCSLYEESPLFCLILVGQSTLGAAFEHTPSDGVVAPQFHAIFLDNLAYCADPANHGEFEESYGTIPESVTLDSVIFDSAIDLQYIRNSLPPPVEMIMEAKHLDYTHGDANHYSTTPPVGFPNKWPGRFPASLDATKVMKLVHLDSDRFSKVLATCKANGVTFTSYLACIQALTFNAVYGDDHHTSAMIAVTLRRFLSPDAVDEPYKQIVAKEDYKMFGNFAHMGLPHLFEPVKEFSWELVKKVNLELKQTVANRRLLNTQKAFAEAASEYEENKHLFSGIVGANKADAIKISNVGAYNFPIYKLEGQDLTIDDIIFSQDMAPGASDFVLNVVSCPRGGLNIVMSYFEGEDNIESLHQELERNLQKYAAKV</sequence>
<dbReference type="InterPro" id="IPR052058">
    <property type="entry name" value="Alcohol_O-acetyltransferase"/>
</dbReference>
<dbReference type="Pfam" id="PF07247">
    <property type="entry name" value="AATase"/>
    <property type="match status" value="1"/>
</dbReference>
<dbReference type="Proteomes" id="UP000244406">
    <property type="component" value="Unassembled WGS sequence"/>
</dbReference>
<protein>
    <recommendedName>
        <fullName evidence="3">Alcohol acetyltransferase</fullName>
    </recommendedName>
</protein>
<name>A0A2V1AFP9_9ASCO</name>
<dbReference type="GO" id="GO:0008080">
    <property type="term" value="F:N-acetyltransferase activity"/>
    <property type="evidence" value="ECO:0007669"/>
    <property type="project" value="TreeGrafter"/>
</dbReference>
<dbReference type="AlphaFoldDB" id="A0A2V1AFP9"/>
<accession>A0A2V1AFP9</accession>
<evidence type="ECO:0000313" key="2">
    <source>
        <dbReference type="Proteomes" id="UP000244406"/>
    </source>
</evidence>
<dbReference type="GeneID" id="37004249"/>
<dbReference type="VEuPathDB" id="FungiDB:CXQ87_004250"/>
<gene>
    <name evidence="1" type="ORF">CXQ87_004250</name>
</gene>
<evidence type="ECO:0008006" key="3">
    <source>
        <dbReference type="Google" id="ProtNLM"/>
    </source>
</evidence>